<evidence type="ECO:0000313" key="6">
    <source>
        <dbReference type="Proteomes" id="UP000193642"/>
    </source>
</evidence>
<dbReference type="AlphaFoldDB" id="A0A1Y2CS56"/>
<feature type="transmembrane region" description="Helical" evidence="3">
    <location>
        <begin position="144"/>
        <end position="165"/>
    </location>
</feature>
<dbReference type="GO" id="GO:0008270">
    <property type="term" value="F:zinc ion binding"/>
    <property type="evidence" value="ECO:0007669"/>
    <property type="project" value="UniProtKB-KW"/>
</dbReference>
<feature type="region of interest" description="Disordered" evidence="2">
    <location>
        <begin position="1"/>
        <end position="33"/>
    </location>
</feature>
<keyword evidence="1" id="KW-0862">Zinc</keyword>
<dbReference type="InterPro" id="IPR013083">
    <property type="entry name" value="Znf_RING/FYVE/PHD"/>
</dbReference>
<evidence type="ECO:0000256" key="1">
    <source>
        <dbReference type="PROSITE-ProRule" id="PRU00175"/>
    </source>
</evidence>
<evidence type="ECO:0000256" key="3">
    <source>
        <dbReference type="SAM" id="Phobius"/>
    </source>
</evidence>
<feature type="transmembrane region" description="Helical" evidence="3">
    <location>
        <begin position="233"/>
        <end position="260"/>
    </location>
</feature>
<dbReference type="PANTHER" id="PTHR46225:SF19">
    <property type="entry name" value="RING-TYPE DOMAIN-CONTAINING PROTEIN"/>
    <property type="match status" value="1"/>
</dbReference>
<keyword evidence="1" id="KW-0479">Metal-binding</keyword>
<dbReference type="EMBL" id="MCGO01000008">
    <property type="protein sequence ID" value="ORY49878.1"/>
    <property type="molecule type" value="Genomic_DNA"/>
</dbReference>
<dbReference type="PANTHER" id="PTHR46225">
    <property type="entry name" value="C3H4 TYPE ZINC FINGER PROTEIN"/>
    <property type="match status" value="1"/>
</dbReference>
<comment type="caution">
    <text evidence="5">The sequence shown here is derived from an EMBL/GenBank/DDBJ whole genome shotgun (WGS) entry which is preliminary data.</text>
</comment>
<evidence type="ECO:0000259" key="4">
    <source>
        <dbReference type="PROSITE" id="PS50089"/>
    </source>
</evidence>
<dbReference type="PROSITE" id="PS50089">
    <property type="entry name" value="ZF_RING_2"/>
    <property type="match status" value="1"/>
</dbReference>
<dbReference type="Pfam" id="PF13639">
    <property type="entry name" value="zf-RING_2"/>
    <property type="match status" value="1"/>
</dbReference>
<dbReference type="SUPFAM" id="SSF57850">
    <property type="entry name" value="RING/U-box"/>
    <property type="match status" value="1"/>
</dbReference>
<sequence length="551" mass="61669">MHRRRIGQAKRDFDSSPSSSDMSLQNRKEETRTTPDISWKAYFVGPPEQIPGLNTLRNSIVDPSDTTIAPANNSTSTMPLISHPHSTLVRRNCLHHMWENFWSISRGSRIVLVVSCCLMVIEMALTVMVLSISTKATCDTNLVLFLYVYGVRVAISLPLVVYQYLHPIGDNGFGSPTKNIVVDVEISRFVDRLRLYLDLFHAFWFILGNWWVFSSETCKVTAPYVYKLSLGFIIFGYVVLSLPVLVVAGVMFCLPVVLMWTNMLHWSGLFSESTFIWAFDPRTDEEIDMDGRTRRHHGYWSSDDMGVPDDVIAKIALVKFRRRMLKDMEMVIGEVASKLDSPNRTLRKESEAKKPLLSGNSNVSLQLGSVGPSSASILSSGPIETSVTVDELGLIGGGCSSLDPRGDSARYPKQALKTRFLTRAASQPGSSSKLFHGMKKDMGLPPLPLKREDSTLSRNSRGISRSSSTCSTMHDGSSSNLDCNFIETLDGNVDKKLNDDDDMFCVICLNEYEDGDLLRKLPCSHQFHIKCTDEWLRINKTCPLCLANIHD</sequence>
<proteinExistence type="predicted"/>
<keyword evidence="3" id="KW-0812">Transmembrane</keyword>
<evidence type="ECO:0000256" key="2">
    <source>
        <dbReference type="SAM" id="MobiDB-lite"/>
    </source>
</evidence>
<dbReference type="InterPro" id="IPR001841">
    <property type="entry name" value="Znf_RING"/>
</dbReference>
<keyword evidence="3" id="KW-1133">Transmembrane helix</keyword>
<feature type="compositionally biased region" description="Low complexity" evidence="2">
    <location>
        <begin position="457"/>
        <end position="471"/>
    </location>
</feature>
<dbReference type="STRING" id="329046.A0A1Y2CS56"/>
<feature type="domain" description="RING-type" evidence="4">
    <location>
        <begin position="505"/>
        <end position="545"/>
    </location>
</feature>
<dbReference type="SMART" id="SM00184">
    <property type="entry name" value="RING"/>
    <property type="match status" value="1"/>
</dbReference>
<dbReference type="Proteomes" id="UP000193642">
    <property type="component" value="Unassembled WGS sequence"/>
</dbReference>
<reference evidence="5 6" key="1">
    <citation type="submission" date="2016-07" db="EMBL/GenBank/DDBJ databases">
        <title>Pervasive Adenine N6-methylation of Active Genes in Fungi.</title>
        <authorList>
            <consortium name="DOE Joint Genome Institute"/>
            <person name="Mondo S.J."/>
            <person name="Dannebaum R.O."/>
            <person name="Kuo R.C."/>
            <person name="Labutti K."/>
            <person name="Haridas S."/>
            <person name="Kuo A."/>
            <person name="Salamov A."/>
            <person name="Ahrendt S.R."/>
            <person name="Lipzen A."/>
            <person name="Sullivan W."/>
            <person name="Andreopoulos W.B."/>
            <person name="Clum A."/>
            <person name="Lindquist E."/>
            <person name="Daum C."/>
            <person name="Ramamoorthy G.K."/>
            <person name="Gryganskyi A."/>
            <person name="Culley D."/>
            <person name="Magnuson J.K."/>
            <person name="James T.Y."/>
            <person name="O'Malley M.A."/>
            <person name="Stajich J.E."/>
            <person name="Spatafora J.W."/>
            <person name="Visel A."/>
            <person name="Grigoriev I.V."/>
        </authorList>
    </citation>
    <scope>NUCLEOTIDE SEQUENCE [LARGE SCALE GENOMIC DNA]</scope>
    <source>
        <strain evidence="5 6">JEL800</strain>
    </source>
</reference>
<evidence type="ECO:0000313" key="5">
    <source>
        <dbReference type="EMBL" id="ORY49878.1"/>
    </source>
</evidence>
<protein>
    <recommendedName>
        <fullName evidence="4">RING-type domain-containing protein</fullName>
    </recommendedName>
</protein>
<feature type="transmembrane region" description="Helical" evidence="3">
    <location>
        <begin position="110"/>
        <end position="132"/>
    </location>
</feature>
<dbReference type="OrthoDB" id="8062037at2759"/>
<gene>
    <name evidence="5" type="ORF">BCR33DRAFT_713485</name>
</gene>
<keyword evidence="1" id="KW-0863">Zinc-finger</keyword>
<dbReference type="Gene3D" id="3.30.40.10">
    <property type="entry name" value="Zinc/RING finger domain, C3HC4 (zinc finger)"/>
    <property type="match status" value="1"/>
</dbReference>
<organism evidence="5 6">
    <name type="scientific">Rhizoclosmatium globosum</name>
    <dbReference type="NCBI Taxonomy" id="329046"/>
    <lineage>
        <taxon>Eukaryota</taxon>
        <taxon>Fungi</taxon>
        <taxon>Fungi incertae sedis</taxon>
        <taxon>Chytridiomycota</taxon>
        <taxon>Chytridiomycota incertae sedis</taxon>
        <taxon>Chytridiomycetes</taxon>
        <taxon>Chytridiales</taxon>
        <taxon>Chytriomycetaceae</taxon>
        <taxon>Rhizoclosmatium</taxon>
    </lineage>
</organism>
<accession>A0A1Y2CS56</accession>
<keyword evidence="6" id="KW-1185">Reference proteome</keyword>
<feature type="region of interest" description="Disordered" evidence="2">
    <location>
        <begin position="443"/>
        <end position="478"/>
    </location>
</feature>
<name>A0A1Y2CS56_9FUNG</name>
<keyword evidence="3" id="KW-0472">Membrane</keyword>